<evidence type="ECO:0000313" key="1">
    <source>
        <dbReference type="EMBL" id="EEQ87220.2"/>
    </source>
</evidence>
<name>A0ABM9YGN3_AJEDR</name>
<protein>
    <recommendedName>
        <fullName evidence="3">Copper-fist domain-containing protein</fullName>
    </recommendedName>
</protein>
<keyword evidence="2" id="KW-1185">Reference proteome</keyword>
<sequence>MDLWQQTNMPCRAWCTSCECSYTSQLTCPVGQLYMPDNYPHTLTTFSDASNSQYSIDKQATPHVHVQQDEGPEPPEIFQLPEDAFLGASPHDIAYGSSSAASKNFSQDIDIDRLACDKSVKYLGVKSGGEPLPAVSNCPPPKAFQKQAQCDFTQTNIPTEFHALPQTYSPQLSTQQYTAPPNQAGIGIATDEGGLRENWEEFDHAFLAANWGHGSAQVAQEAYSLSEPDNGLMMSFQQDDYNNLMRAPRASYASEIQQLYREGEPYHSISYTQTSRSR</sequence>
<proteinExistence type="predicted"/>
<organism evidence="1 2">
    <name type="scientific">Ajellomyces dermatitidis (strain ER-3 / ATCC MYA-2586)</name>
    <name type="common">Blastomyces dermatitidis</name>
    <dbReference type="NCBI Taxonomy" id="559297"/>
    <lineage>
        <taxon>Eukaryota</taxon>
        <taxon>Fungi</taxon>
        <taxon>Dikarya</taxon>
        <taxon>Ascomycota</taxon>
        <taxon>Pezizomycotina</taxon>
        <taxon>Eurotiomycetes</taxon>
        <taxon>Eurotiomycetidae</taxon>
        <taxon>Onygenales</taxon>
        <taxon>Ajellomycetaceae</taxon>
        <taxon>Blastomyces</taxon>
    </lineage>
</organism>
<gene>
    <name evidence="1" type="ORF">BDCG_02340</name>
</gene>
<reference evidence="2" key="1">
    <citation type="journal article" date="2015" name="PLoS Genet.">
        <title>The dynamic genome and transcriptome of the human fungal pathogen Blastomyces and close relative Emmonsia.</title>
        <authorList>
            <person name="Munoz J.F."/>
            <person name="Gauthier G.M."/>
            <person name="Desjardins C.A."/>
            <person name="Gallo J.E."/>
            <person name="Holder J."/>
            <person name="Sullivan T.D."/>
            <person name="Marty A.J."/>
            <person name="Carmen J.C."/>
            <person name="Chen Z."/>
            <person name="Ding L."/>
            <person name="Gujja S."/>
            <person name="Magrini V."/>
            <person name="Misas E."/>
            <person name="Mitreva M."/>
            <person name="Priest M."/>
            <person name="Saif S."/>
            <person name="Whiston E.A."/>
            <person name="Young S."/>
            <person name="Zeng Q."/>
            <person name="Goldman W.E."/>
            <person name="Mardis E.R."/>
            <person name="Taylor J.W."/>
            <person name="McEwen J.G."/>
            <person name="Clay O.K."/>
            <person name="Klein B.S."/>
            <person name="Cuomo C.A."/>
        </authorList>
    </citation>
    <scope>NUCLEOTIDE SEQUENCE [LARGE SCALE GENOMIC DNA]</scope>
    <source>
        <strain evidence="2">ER-3 / ATCC MYA-2586</strain>
    </source>
</reference>
<dbReference type="RefSeq" id="XP_045274595.1">
    <property type="nucleotide sequence ID" value="XM_045417885.1"/>
</dbReference>
<evidence type="ECO:0008006" key="3">
    <source>
        <dbReference type="Google" id="ProtNLM"/>
    </source>
</evidence>
<dbReference type="Proteomes" id="UP000002039">
    <property type="component" value="Unassembled WGS sequence"/>
</dbReference>
<dbReference type="EMBL" id="EQ999974">
    <property type="protein sequence ID" value="EEQ87220.2"/>
    <property type="molecule type" value="Genomic_DNA"/>
</dbReference>
<dbReference type="GeneID" id="69024793"/>
<evidence type="ECO:0000313" key="2">
    <source>
        <dbReference type="Proteomes" id="UP000002039"/>
    </source>
</evidence>
<accession>A0ABM9YGN3</accession>